<evidence type="ECO:0000313" key="2">
    <source>
        <dbReference type="EMBL" id="OBA21344.1"/>
    </source>
</evidence>
<dbReference type="OrthoDB" id="4096464at2759"/>
<feature type="compositionally biased region" description="Basic and acidic residues" evidence="1">
    <location>
        <begin position="61"/>
        <end position="70"/>
    </location>
</feature>
<evidence type="ECO:0000313" key="3">
    <source>
        <dbReference type="Proteomes" id="UP000092555"/>
    </source>
</evidence>
<accession>A0A1A0HB41</accession>
<evidence type="ECO:0000256" key="1">
    <source>
        <dbReference type="SAM" id="MobiDB-lite"/>
    </source>
</evidence>
<dbReference type="Proteomes" id="UP000092555">
    <property type="component" value="Unassembled WGS sequence"/>
</dbReference>
<keyword evidence="3" id="KW-1185">Reference proteome</keyword>
<feature type="region of interest" description="Disordered" evidence="1">
    <location>
        <begin position="40"/>
        <end position="162"/>
    </location>
</feature>
<feature type="compositionally biased region" description="Polar residues" evidence="1">
    <location>
        <begin position="96"/>
        <end position="105"/>
    </location>
</feature>
<comment type="caution">
    <text evidence="2">The sequence shown here is derived from an EMBL/GenBank/DDBJ whole genome shotgun (WGS) entry which is preliminary data.</text>
</comment>
<dbReference type="GeneID" id="30027745"/>
<reference evidence="2 3" key="1">
    <citation type="submission" date="2016-05" db="EMBL/GenBank/DDBJ databases">
        <title>Comparative genomics of biotechnologically important yeasts.</title>
        <authorList>
            <consortium name="DOE Joint Genome Institute"/>
            <person name="Riley R."/>
            <person name="Haridas S."/>
            <person name="Wolfe K.H."/>
            <person name="Lopes M.R."/>
            <person name="Hittinger C.T."/>
            <person name="Goker M."/>
            <person name="Salamov A."/>
            <person name="Wisecaver J."/>
            <person name="Long T.M."/>
            <person name="Aerts A.L."/>
            <person name="Barry K."/>
            <person name="Choi C."/>
            <person name="Clum A."/>
            <person name="Coughlan A.Y."/>
            <person name="Deshpande S."/>
            <person name="Douglass A.P."/>
            <person name="Hanson S.J."/>
            <person name="Klenk H.-P."/>
            <person name="LaButti K."/>
            <person name="Lapidus A."/>
            <person name="Lindquist E."/>
            <person name="Lipzen A."/>
            <person name="Meier-kolthoff J.P."/>
            <person name="Ohm R.A."/>
            <person name="Otillar R.P."/>
            <person name="Pangilinan J."/>
            <person name="Peng Y."/>
            <person name="Rokas A."/>
            <person name="Rosa C.A."/>
            <person name="Scheuner C."/>
            <person name="Sibirny A.A."/>
            <person name="Slot J.C."/>
            <person name="Stielow J.B."/>
            <person name="Sun H."/>
            <person name="Kurtzman C.P."/>
            <person name="Blackwell M."/>
            <person name="Grigoriev I.V."/>
            <person name="Jeffries T.W."/>
        </authorList>
    </citation>
    <scope>NUCLEOTIDE SEQUENCE [LARGE SCALE GENOMIC DNA]</scope>
    <source>
        <strain evidence="2 3">NRRL YB-4993</strain>
    </source>
</reference>
<dbReference type="EMBL" id="LXTC01000003">
    <property type="protein sequence ID" value="OBA21344.1"/>
    <property type="molecule type" value="Genomic_DNA"/>
</dbReference>
<sequence length="162" mass="17739">MMTFTLENDLDEFSTRYWECCQEVITKQTRVGMLVSRLSSPLPVTESGDSASKSTSSASDSKNEAHDTGLKHLLTSVQSSPKRLRVETHGLKGETPSKSGESVSALNPLAGDTSWRPSPAGKLLPANPRPRPCKMLTSRLKSIGNPFYKQRNKDTSLSSTLR</sequence>
<dbReference type="RefSeq" id="XP_018711854.1">
    <property type="nucleotide sequence ID" value="XM_018854769.1"/>
</dbReference>
<organism evidence="2 3">
    <name type="scientific">Metschnikowia bicuspidata var. bicuspidata NRRL YB-4993</name>
    <dbReference type="NCBI Taxonomy" id="869754"/>
    <lineage>
        <taxon>Eukaryota</taxon>
        <taxon>Fungi</taxon>
        <taxon>Dikarya</taxon>
        <taxon>Ascomycota</taxon>
        <taxon>Saccharomycotina</taxon>
        <taxon>Pichiomycetes</taxon>
        <taxon>Metschnikowiaceae</taxon>
        <taxon>Metschnikowia</taxon>
    </lineage>
</organism>
<dbReference type="AlphaFoldDB" id="A0A1A0HB41"/>
<protein>
    <submittedName>
        <fullName evidence="2">Uncharacterized protein</fullName>
    </submittedName>
</protein>
<name>A0A1A0HB41_9ASCO</name>
<feature type="compositionally biased region" description="Low complexity" evidence="1">
    <location>
        <begin position="47"/>
        <end position="60"/>
    </location>
</feature>
<proteinExistence type="predicted"/>
<gene>
    <name evidence="2" type="ORF">METBIDRAFT_180921</name>
</gene>